<dbReference type="InterPro" id="IPR056527">
    <property type="entry name" value="WD40_RFWD3"/>
</dbReference>
<comment type="pathway">
    <text evidence="4">Protein modification; protein ubiquitination.</text>
</comment>
<evidence type="ECO:0000256" key="9">
    <source>
        <dbReference type="ARBA" id="ARBA00022737"/>
    </source>
</evidence>
<evidence type="ECO:0000256" key="17">
    <source>
        <dbReference type="SAM" id="MobiDB-lite"/>
    </source>
</evidence>
<keyword evidence="11 16" id="KW-0863">Zinc-finger</keyword>
<keyword evidence="7" id="KW-0853">WD repeat</keyword>
<dbReference type="SUPFAM" id="SSF57850">
    <property type="entry name" value="RING/U-box"/>
    <property type="match status" value="1"/>
</dbReference>
<evidence type="ECO:0000256" key="5">
    <source>
        <dbReference type="ARBA" id="ARBA00012483"/>
    </source>
</evidence>
<dbReference type="OrthoDB" id="5600418at2759"/>
<dbReference type="Gene3D" id="2.130.10.10">
    <property type="entry name" value="YVTN repeat-like/Quinoprotein amine dehydrogenase"/>
    <property type="match status" value="1"/>
</dbReference>
<reference evidence="19 20" key="1">
    <citation type="submission" date="2020-11" db="EMBL/GenBank/DDBJ databases">
        <authorList>
            <person name="Wallbank WR R."/>
            <person name="Pardo Diaz C."/>
            <person name="Kozak K."/>
            <person name="Martin S."/>
            <person name="Jiggins C."/>
            <person name="Moest M."/>
            <person name="Warren A I."/>
            <person name="Generalovic N T."/>
            <person name="Byers J.R.P. K."/>
            <person name="Montejo-Kovacevich G."/>
            <person name="Yen C E."/>
        </authorList>
    </citation>
    <scope>NUCLEOTIDE SEQUENCE [LARGE SCALE GENOMIC DNA]</scope>
</reference>
<dbReference type="SMART" id="SM00320">
    <property type="entry name" value="WD40"/>
    <property type="match status" value="3"/>
</dbReference>
<dbReference type="InterPro" id="IPR001841">
    <property type="entry name" value="Znf_RING"/>
</dbReference>
<feature type="domain" description="RING-type" evidence="18">
    <location>
        <begin position="181"/>
        <end position="228"/>
    </location>
</feature>
<dbReference type="Pfam" id="PF23419">
    <property type="entry name" value="WD40_RFWD3"/>
    <property type="match status" value="1"/>
</dbReference>
<dbReference type="CDD" id="cd16450">
    <property type="entry name" value="mRING-C3HGC3_RFWD3"/>
    <property type="match status" value="1"/>
</dbReference>
<evidence type="ECO:0000256" key="15">
    <source>
        <dbReference type="ARBA" id="ARBA00023242"/>
    </source>
</evidence>
<keyword evidence="14" id="KW-0234">DNA repair</keyword>
<organism evidence="19 20">
    <name type="scientific">Hermetia illucens</name>
    <name type="common">Black soldier fly</name>
    <dbReference type="NCBI Taxonomy" id="343691"/>
    <lineage>
        <taxon>Eukaryota</taxon>
        <taxon>Metazoa</taxon>
        <taxon>Ecdysozoa</taxon>
        <taxon>Arthropoda</taxon>
        <taxon>Hexapoda</taxon>
        <taxon>Insecta</taxon>
        <taxon>Pterygota</taxon>
        <taxon>Neoptera</taxon>
        <taxon>Endopterygota</taxon>
        <taxon>Diptera</taxon>
        <taxon>Brachycera</taxon>
        <taxon>Stratiomyomorpha</taxon>
        <taxon>Stratiomyidae</taxon>
        <taxon>Hermetiinae</taxon>
        <taxon>Hermetia</taxon>
    </lineage>
</organism>
<dbReference type="AlphaFoldDB" id="A0A7R8UHJ2"/>
<name>A0A7R8UHJ2_HERIL</name>
<dbReference type="GO" id="GO:0036297">
    <property type="term" value="P:interstrand cross-link repair"/>
    <property type="evidence" value="ECO:0007669"/>
    <property type="project" value="InterPro"/>
</dbReference>
<dbReference type="PROSITE" id="PS50089">
    <property type="entry name" value="ZF_RING_2"/>
    <property type="match status" value="1"/>
</dbReference>
<feature type="region of interest" description="Disordered" evidence="17">
    <location>
        <begin position="54"/>
        <end position="88"/>
    </location>
</feature>
<dbReference type="GO" id="GO:0016567">
    <property type="term" value="P:protein ubiquitination"/>
    <property type="evidence" value="ECO:0007669"/>
    <property type="project" value="InterPro"/>
</dbReference>
<evidence type="ECO:0000256" key="14">
    <source>
        <dbReference type="ARBA" id="ARBA00023204"/>
    </source>
</evidence>
<dbReference type="GO" id="GO:0005737">
    <property type="term" value="C:cytoplasm"/>
    <property type="evidence" value="ECO:0007669"/>
    <property type="project" value="UniProtKB-SubCell"/>
</dbReference>
<dbReference type="InterPro" id="IPR036322">
    <property type="entry name" value="WD40_repeat_dom_sf"/>
</dbReference>
<proteinExistence type="predicted"/>
<comment type="catalytic activity">
    <reaction evidence="1">
        <text>S-ubiquitinyl-[E2 ubiquitin-conjugating enzyme]-L-cysteine + [acceptor protein]-L-lysine = [E2 ubiquitin-conjugating enzyme]-L-cysteine + N(6)-ubiquitinyl-[acceptor protein]-L-lysine.</text>
        <dbReference type="EC" id="2.3.2.27"/>
    </reaction>
</comment>
<dbReference type="GO" id="GO:0061630">
    <property type="term" value="F:ubiquitin protein ligase activity"/>
    <property type="evidence" value="ECO:0007669"/>
    <property type="project" value="UniProtKB-EC"/>
</dbReference>
<dbReference type="FunCoup" id="A0A7R8UHJ2">
    <property type="interactions" value="1498"/>
</dbReference>
<dbReference type="InterPro" id="IPR001680">
    <property type="entry name" value="WD40_rpt"/>
</dbReference>
<evidence type="ECO:0000256" key="6">
    <source>
        <dbReference type="ARBA" id="ARBA00022490"/>
    </source>
</evidence>
<evidence type="ECO:0000256" key="7">
    <source>
        <dbReference type="ARBA" id="ARBA00022574"/>
    </source>
</evidence>
<dbReference type="SMART" id="SM00184">
    <property type="entry name" value="RING"/>
    <property type="match status" value="1"/>
</dbReference>
<evidence type="ECO:0000256" key="16">
    <source>
        <dbReference type="PROSITE-ProRule" id="PRU00175"/>
    </source>
</evidence>
<evidence type="ECO:0000313" key="20">
    <source>
        <dbReference type="Proteomes" id="UP000594454"/>
    </source>
</evidence>
<dbReference type="EC" id="2.3.2.27" evidence="5"/>
<evidence type="ECO:0000256" key="10">
    <source>
        <dbReference type="ARBA" id="ARBA00022763"/>
    </source>
</evidence>
<evidence type="ECO:0000256" key="2">
    <source>
        <dbReference type="ARBA" id="ARBA00004322"/>
    </source>
</evidence>
<evidence type="ECO:0000256" key="3">
    <source>
        <dbReference type="ARBA" id="ARBA00004496"/>
    </source>
</evidence>
<keyword evidence="10" id="KW-0227">DNA damage</keyword>
<evidence type="ECO:0000313" key="19">
    <source>
        <dbReference type="EMBL" id="CAD7080815.1"/>
    </source>
</evidence>
<evidence type="ECO:0000256" key="13">
    <source>
        <dbReference type="ARBA" id="ARBA00022833"/>
    </source>
</evidence>
<dbReference type="InterPro" id="IPR013083">
    <property type="entry name" value="Znf_RING/FYVE/PHD"/>
</dbReference>
<protein>
    <recommendedName>
        <fullName evidence="5">RING-type E3 ubiquitin transferase</fullName>
        <ecNumber evidence="5">2.3.2.27</ecNumber>
    </recommendedName>
</protein>
<keyword evidence="20" id="KW-1185">Reference proteome</keyword>
<dbReference type="Gene3D" id="3.30.40.10">
    <property type="entry name" value="Zinc/RING finger domain, C3HC4 (zinc finger)"/>
    <property type="match status" value="1"/>
</dbReference>
<dbReference type="Proteomes" id="UP000594454">
    <property type="component" value="Chromosome 2"/>
</dbReference>
<keyword evidence="11 16" id="KW-0479">Metal-binding</keyword>
<dbReference type="InterPro" id="IPR037381">
    <property type="entry name" value="RFWD3"/>
</dbReference>
<keyword evidence="8" id="KW-0808">Transferase</keyword>
<dbReference type="InParanoid" id="A0A7R8UHJ2"/>
<evidence type="ECO:0000256" key="12">
    <source>
        <dbReference type="ARBA" id="ARBA00022786"/>
    </source>
</evidence>
<keyword evidence="12" id="KW-0833">Ubl conjugation pathway</keyword>
<dbReference type="InterPro" id="IPR015943">
    <property type="entry name" value="WD40/YVTN_repeat-like_dom_sf"/>
</dbReference>
<evidence type="ECO:0000256" key="4">
    <source>
        <dbReference type="ARBA" id="ARBA00004906"/>
    </source>
</evidence>
<accession>A0A7R8UHJ2</accession>
<keyword evidence="9" id="KW-0677">Repeat</keyword>
<dbReference type="EMBL" id="LR899010">
    <property type="protein sequence ID" value="CAD7080815.1"/>
    <property type="molecule type" value="Genomic_DNA"/>
</dbReference>
<evidence type="ECO:0000256" key="1">
    <source>
        <dbReference type="ARBA" id="ARBA00000900"/>
    </source>
</evidence>
<keyword evidence="13" id="KW-0862">Zinc</keyword>
<evidence type="ECO:0000256" key="11">
    <source>
        <dbReference type="ARBA" id="ARBA00022771"/>
    </source>
</evidence>
<dbReference type="GO" id="GO:0008270">
    <property type="term" value="F:zinc ion binding"/>
    <property type="evidence" value="ECO:0007669"/>
    <property type="project" value="UniProtKB-KW"/>
</dbReference>
<dbReference type="SUPFAM" id="SSF50978">
    <property type="entry name" value="WD40 repeat-like"/>
    <property type="match status" value="1"/>
</dbReference>
<feature type="region of interest" description="Disordered" evidence="17">
    <location>
        <begin position="108"/>
        <end position="169"/>
    </location>
</feature>
<feature type="compositionally biased region" description="Acidic residues" evidence="17">
    <location>
        <begin position="72"/>
        <end position="87"/>
    </location>
</feature>
<dbReference type="PANTHER" id="PTHR16047:SF7">
    <property type="entry name" value="E3 UBIQUITIN-PROTEIN LIGASE RFWD3"/>
    <property type="match status" value="1"/>
</dbReference>
<gene>
    <name evidence="19" type="ORF">HERILL_LOCUS3952</name>
</gene>
<comment type="subcellular location">
    <subcellularLocation>
        <location evidence="3">Cytoplasm</location>
    </subcellularLocation>
    <subcellularLocation>
        <location evidence="2">Nucleus</location>
        <location evidence="2">PML body</location>
    </subcellularLocation>
</comment>
<dbReference type="Pfam" id="PF13639">
    <property type="entry name" value="zf-RING_2"/>
    <property type="match status" value="1"/>
</dbReference>
<keyword evidence="6" id="KW-0963">Cytoplasm</keyword>
<keyword evidence="15" id="KW-0539">Nucleus</keyword>
<dbReference type="PANTHER" id="PTHR16047">
    <property type="entry name" value="RFWD3 PROTEIN"/>
    <property type="match status" value="1"/>
</dbReference>
<evidence type="ECO:0000259" key="18">
    <source>
        <dbReference type="PROSITE" id="PS50089"/>
    </source>
</evidence>
<sequence length="650" mass="72201">MSSKSNIHLVWGTGDANFKFKQIETSKRKQSLALLFGIFSHLLILHARAMEQAAAAEAESSEDEESHAAENGEPEPEAVSDEVDPPEEVAGPAVEAIPVEDAIAPPAVPAVDESDNSTEPEVEVRDPANQLRGAEPVVLIERMSPSTGSNKKRKRSQSESAASPEIEKVSLLDDSDDGTICPICLDHWEMTGTHRLTSLKCGHLFGHSCIRRWLQTCQHGSRVCPQCKARAAMRDIRFIYAKRICALDKSEEYRLTDLLNAEKASSSKLNQTVAMLRMELAMKNKHLAELECKLEYYQKQQPGSVGCTTQLVQQAGLRYKFAKDKHIDMSKDSGCRVMLAARQSCTLAISQKSNQTLFPGFGVRTFDIRTFRSTNYLHMSSKPVRDLCYSTNEELIAAATLEKCVKLFSVRSRIVVNTFIPADKPIWACALDSDAKNFIYLGSGHGSTYIYDLRAADTFVKEFRIEEDVSPVIAIASVPATSLFPLGGFIVCKLQSVWFYEYMPTQQVVNTRLNVEGPFVSMSYDASANSLLIGTRPSVNYPLARYILSKLDKINDIPALDIVTVFEGARVAPVMSRSAQIIMKDTTLVTAYLQDRKMLNLWNLSDRSRSQSLPISDIVYDTCPIYDGDTTLAAALTEDKCRIYKIIPDC</sequence>
<feature type="compositionally biased region" description="Acidic residues" evidence="17">
    <location>
        <begin position="112"/>
        <end position="121"/>
    </location>
</feature>
<evidence type="ECO:0000256" key="8">
    <source>
        <dbReference type="ARBA" id="ARBA00022679"/>
    </source>
</evidence>
<dbReference type="GO" id="GO:0016605">
    <property type="term" value="C:PML body"/>
    <property type="evidence" value="ECO:0007669"/>
    <property type="project" value="UniProtKB-SubCell"/>
</dbReference>